<evidence type="ECO:0000259" key="9">
    <source>
        <dbReference type="Pfam" id="PF13098"/>
    </source>
</evidence>
<organism evidence="10 11">
    <name type="scientific">Pseudoteredinibacter isoporae</name>
    <dbReference type="NCBI Taxonomy" id="570281"/>
    <lineage>
        <taxon>Bacteria</taxon>
        <taxon>Pseudomonadati</taxon>
        <taxon>Pseudomonadota</taxon>
        <taxon>Gammaproteobacteria</taxon>
        <taxon>Cellvibrionales</taxon>
        <taxon>Cellvibrionaceae</taxon>
        <taxon>Pseudoteredinibacter</taxon>
    </lineage>
</organism>
<feature type="domain" description="Disulphide bond isomerase DsbC/G N-terminal" evidence="8">
    <location>
        <begin position="64"/>
        <end position="112"/>
    </location>
</feature>
<comment type="function">
    <text evidence="7">Required for disulfide bond formation in some periplasmic proteins. Acts by transferring its disulfide bond to other proteins and is reduced in the process.</text>
</comment>
<dbReference type="InterPro" id="IPR009094">
    <property type="entry name" value="DiS-bond_isomerase_DsbC/G_N_sf"/>
</dbReference>
<dbReference type="InParanoid" id="A0A7X0MYI0"/>
<evidence type="ECO:0000256" key="7">
    <source>
        <dbReference type="RuleBase" id="RU364038"/>
    </source>
</evidence>
<proteinExistence type="inferred from homology"/>
<keyword evidence="4 7" id="KW-0574">Periplasm</keyword>
<dbReference type="Pfam" id="PF10411">
    <property type="entry name" value="DsbC_N"/>
    <property type="match status" value="1"/>
</dbReference>
<keyword evidence="11" id="KW-1185">Reference proteome</keyword>
<evidence type="ECO:0000256" key="5">
    <source>
        <dbReference type="ARBA" id="ARBA00023157"/>
    </source>
</evidence>
<keyword evidence="3 7" id="KW-0732">Signal</keyword>
<name>A0A7X0MYI0_9GAMM</name>
<evidence type="ECO:0000256" key="1">
    <source>
        <dbReference type="ARBA" id="ARBA00004418"/>
    </source>
</evidence>
<dbReference type="PANTHER" id="PTHR35272:SF3">
    <property type="entry name" value="THIOL:DISULFIDE INTERCHANGE PROTEIN DSBC"/>
    <property type="match status" value="1"/>
</dbReference>
<evidence type="ECO:0000259" key="8">
    <source>
        <dbReference type="Pfam" id="PF10411"/>
    </source>
</evidence>
<gene>
    <name evidence="10" type="ORF">HNR48_002332</name>
</gene>
<sequence>MIIDHVNGAAFQEKQLKVSDTVSLMKSSIKKVGQYALLAAMGFGLAMGAQGQSAELMAVDEKVKAKITENMGKSVPGFAIQHISRTPAEGLYSVQVEQGPKVFINADGTFIINEQGQAIVPENGSFVAWMDPVERRLEEEIQRMAKTTLNKIPEDEMIVYPAKGEKKGQIFVFTDVDCGFCVKLHRQVPQMNEMGIEVRYLAFPRSGPVGASADKLARAFCAEDRGKALTELKNGGGLEREVCAEHPIQEHLKLVRAFGLRGTPGIFLQDGTKISGYRSAEELATLLKI</sequence>
<dbReference type="AlphaFoldDB" id="A0A7X0MYI0"/>
<dbReference type="RefSeq" id="WP_166846915.1">
    <property type="nucleotide sequence ID" value="NZ_JAAONY010000002.1"/>
</dbReference>
<feature type="domain" description="Thioredoxin-like fold" evidence="9">
    <location>
        <begin position="162"/>
        <end position="287"/>
    </location>
</feature>
<dbReference type="PANTHER" id="PTHR35272">
    <property type="entry name" value="THIOL:DISULFIDE INTERCHANGE PROTEIN DSBC-RELATED"/>
    <property type="match status" value="1"/>
</dbReference>
<evidence type="ECO:0000313" key="11">
    <source>
        <dbReference type="Proteomes" id="UP000528457"/>
    </source>
</evidence>
<dbReference type="Pfam" id="PF13098">
    <property type="entry name" value="Thioredoxin_2"/>
    <property type="match status" value="1"/>
</dbReference>
<comment type="similarity">
    <text evidence="2 7">Belongs to the thioredoxin family. DsbC subfamily.</text>
</comment>
<dbReference type="GO" id="GO:0042597">
    <property type="term" value="C:periplasmic space"/>
    <property type="evidence" value="ECO:0007669"/>
    <property type="project" value="UniProtKB-SubCell"/>
</dbReference>
<dbReference type="InterPro" id="IPR012336">
    <property type="entry name" value="Thioredoxin-like_fold"/>
</dbReference>
<accession>A0A7X0MYI0</accession>
<evidence type="ECO:0000256" key="3">
    <source>
        <dbReference type="ARBA" id="ARBA00022729"/>
    </source>
</evidence>
<protein>
    <recommendedName>
        <fullName evidence="7">Thiol:disulfide interchange protein</fullName>
    </recommendedName>
</protein>
<dbReference type="CDD" id="cd03020">
    <property type="entry name" value="DsbA_DsbC_DsbG"/>
    <property type="match status" value="1"/>
</dbReference>
<evidence type="ECO:0000256" key="4">
    <source>
        <dbReference type="ARBA" id="ARBA00022764"/>
    </source>
</evidence>
<dbReference type="InterPro" id="IPR033954">
    <property type="entry name" value="DiS-bond_Isoase_DsbC/G"/>
</dbReference>
<keyword evidence="5" id="KW-1015">Disulfide bond</keyword>
<dbReference type="InterPro" id="IPR018950">
    <property type="entry name" value="DiS-bond_isomerase_DsbC/G_N"/>
</dbReference>
<comment type="subcellular location">
    <subcellularLocation>
        <location evidence="1 7">Periplasm</location>
    </subcellularLocation>
</comment>
<dbReference type="SUPFAM" id="SSF52833">
    <property type="entry name" value="Thioredoxin-like"/>
    <property type="match status" value="1"/>
</dbReference>
<dbReference type="InterPro" id="IPR036249">
    <property type="entry name" value="Thioredoxin-like_sf"/>
</dbReference>
<reference evidence="10 11" key="1">
    <citation type="submission" date="2020-08" db="EMBL/GenBank/DDBJ databases">
        <title>Genomic Encyclopedia of Type Strains, Phase IV (KMG-IV): sequencing the most valuable type-strain genomes for metagenomic binning, comparative biology and taxonomic classification.</title>
        <authorList>
            <person name="Goeker M."/>
        </authorList>
    </citation>
    <scope>NUCLEOTIDE SEQUENCE [LARGE SCALE GENOMIC DNA]</scope>
    <source>
        <strain evidence="10 11">DSM 22368</strain>
    </source>
</reference>
<evidence type="ECO:0000256" key="2">
    <source>
        <dbReference type="ARBA" id="ARBA00009813"/>
    </source>
</evidence>
<dbReference type="Gene3D" id="3.40.30.10">
    <property type="entry name" value="Glutaredoxin"/>
    <property type="match status" value="1"/>
</dbReference>
<dbReference type="Gene3D" id="3.10.450.70">
    <property type="entry name" value="Disulphide bond isomerase, DsbC/G, N-terminal"/>
    <property type="match status" value="1"/>
</dbReference>
<dbReference type="InterPro" id="IPR051470">
    <property type="entry name" value="Thiol:disulfide_interchange"/>
</dbReference>
<comment type="caution">
    <text evidence="10">The sequence shown here is derived from an EMBL/GenBank/DDBJ whole genome shotgun (WGS) entry which is preliminary data.</text>
</comment>
<keyword evidence="10" id="KW-0413">Isomerase</keyword>
<keyword evidence="6 7" id="KW-0676">Redox-active center</keyword>
<dbReference type="FunCoup" id="A0A7X0MYI0">
    <property type="interactions" value="121"/>
</dbReference>
<evidence type="ECO:0000313" key="10">
    <source>
        <dbReference type="EMBL" id="MBB6522047.1"/>
    </source>
</evidence>
<dbReference type="Proteomes" id="UP000528457">
    <property type="component" value="Unassembled WGS sequence"/>
</dbReference>
<dbReference type="EMBL" id="JACHHT010000002">
    <property type="protein sequence ID" value="MBB6522047.1"/>
    <property type="molecule type" value="Genomic_DNA"/>
</dbReference>
<evidence type="ECO:0000256" key="6">
    <source>
        <dbReference type="ARBA" id="ARBA00023284"/>
    </source>
</evidence>
<dbReference type="GO" id="GO:0016853">
    <property type="term" value="F:isomerase activity"/>
    <property type="evidence" value="ECO:0007669"/>
    <property type="project" value="UniProtKB-KW"/>
</dbReference>